<name>A0A1G7H0T2_RHOCA</name>
<reference evidence="1 2" key="1">
    <citation type="submission" date="2016-10" db="EMBL/GenBank/DDBJ databases">
        <authorList>
            <person name="de Groot N.N."/>
        </authorList>
    </citation>
    <scope>NUCLEOTIDE SEQUENCE [LARGE SCALE GENOMIC DNA]</scope>
    <source>
        <strain evidence="2">DSM 938 / 37b4</strain>
    </source>
</reference>
<evidence type="ECO:0000313" key="2">
    <source>
        <dbReference type="Proteomes" id="UP000183812"/>
    </source>
</evidence>
<evidence type="ECO:0000313" key="1">
    <source>
        <dbReference type="EMBL" id="SDE93769.1"/>
    </source>
</evidence>
<sequence>MIDLSEAEAVVTRIARTSCTRLRRVPVGAKLTGQTRTTLATEIAEAVKAIEAARDRALAALTTGDLRDLGGGDD</sequence>
<dbReference type="EMBL" id="FNAY01000005">
    <property type="protein sequence ID" value="SDE93769.1"/>
    <property type="molecule type" value="Genomic_DNA"/>
</dbReference>
<dbReference type="RefSeq" id="WP_139182404.1">
    <property type="nucleotide sequence ID" value="NZ_CP119563.1"/>
</dbReference>
<protein>
    <submittedName>
        <fullName evidence="1">Uncharacterized protein</fullName>
    </submittedName>
</protein>
<organism evidence="1 2">
    <name type="scientific">Rhodobacter capsulatus</name>
    <name type="common">Rhodopseudomonas capsulata</name>
    <dbReference type="NCBI Taxonomy" id="1061"/>
    <lineage>
        <taxon>Bacteria</taxon>
        <taxon>Pseudomonadati</taxon>
        <taxon>Pseudomonadota</taxon>
        <taxon>Alphaproteobacteria</taxon>
        <taxon>Rhodobacterales</taxon>
        <taxon>Rhodobacter group</taxon>
        <taxon>Rhodobacter</taxon>
    </lineage>
</organism>
<gene>
    <name evidence="1" type="ORF">SAMN04244550_01357</name>
</gene>
<proteinExistence type="predicted"/>
<dbReference type="Proteomes" id="UP000183812">
    <property type="component" value="Unassembled WGS sequence"/>
</dbReference>
<dbReference type="AlphaFoldDB" id="A0A1G7H0T2"/>
<accession>A0A1G7H0T2</accession>